<accession>A0A0M9VP45</accession>
<dbReference type="PANTHER" id="PTHR13357">
    <property type="entry name" value="SH3 ADAPTER PROTEIN SPIN90 NCK INTERACTING PROTEIN WITH SH3 DOMAIN"/>
    <property type="match status" value="1"/>
</dbReference>
<gene>
    <name evidence="3" type="ORF">Malapachy_4097</name>
</gene>
<dbReference type="GO" id="GO:0051666">
    <property type="term" value="P:actin cortical patch localization"/>
    <property type="evidence" value="ECO:0007669"/>
    <property type="project" value="TreeGrafter"/>
</dbReference>
<keyword evidence="4" id="KW-1185">Reference proteome</keyword>
<dbReference type="GO" id="GO:0071933">
    <property type="term" value="F:Arp2/3 complex binding"/>
    <property type="evidence" value="ECO:0007669"/>
    <property type="project" value="TreeGrafter"/>
</dbReference>
<name>A0A0M9VP45_9BASI</name>
<dbReference type="GO" id="GO:0006897">
    <property type="term" value="P:endocytosis"/>
    <property type="evidence" value="ECO:0007669"/>
    <property type="project" value="TreeGrafter"/>
</dbReference>
<feature type="region of interest" description="Disordered" evidence="1">
    <location>
        <begin position="509"/>
        <end position="610"/>
    </location>
</feature>
<feature type="compositionally biased region" description="Basic and acidic residues" evidence="1">
    <location>
        <begin position="510"/>
        <end position="526"/>
    </location>
</feature>
<reference evidence="3 4" key="1">
    <citation type="submission" date="2015-07" db="EMBL/GenBank/DDBJ databases">
        <title>Draft Genome Sequence of Malassezia furfur CBS1878 and Malassezia pachydermatis CBS1879.</title>
        <authorList>
            <person name="Triana S."/>
            <person name="Ohm R."/>
            <person name="Gonzalez A."/>
            <person name="DeCock H."/>
            <person name="Restrepo S."/>
            <person name="Celis A."/>
        </authorList>
    </citation>
    <scope>NUCLEOTIDE SEQUENCE [LARGE SCALE GENOMIC DNA]</scope>
    <source>
        <strain evidence="3 4">CBS 1879</strain>
    </source>
</reference>
<evidence type="ECO:0000313" key="4">
    <source>
        <dbReference type="Proteomes" id="UP000037751"/>
    </source>
</evidence>
<comment type="caution">
    <text evidence="3">The sequence shown here is derived from an EMBL/GenBank/DDBJ whole genome shotgun (WGS) entry which is preliminary data.</text>
</comment>
<evidence type="ECO:0000259" key="2">
    <source>
        <dbReference type="Pfam" id="PF09431"/>
    </source>
</evidence>
<dbReference type="PANTHER" id="PTHR13357:SF1">
    <property type="entry name" value="NCK-INTERACTING PROTEIN WITH SH3 DOMAIN"/>
    <property type="match status" value="1"/>
</dbReference>
<dbReference type="InterPro" id="IPR018556">
    <property type="entry name" value="SPIN90/Ldb17_LRD"/>
</dbReference>
<dbReference type="GeneID" id="28730428"/>
<dbReference type="AlphaFoldDB" id="A0A0M9VP45"/>
<evidence type="ECO:0000256" key="1">
    <source>
        <dbReference type="SAM" id="MobiDB-lite"/>
    </source>
</evidence>
<dbReference type="RefSeq" id="XP_017991645.1">
    <property type="nucleotide sequence ID" value="XM_018138552.1"/>
</dbReference>
<dbReference type="Pfam" id="PF09431">
    <property type="entry name" value="SPIN90_LRD"/>
    <property type="match status" value="1"/>
</dbReference>
<feature type="compositionally biased region" description="Polar residues" evidence="1">
    <location>
        <begin position="591"/>
        <end position="610"/>
    </location>
</feature>
<dbReference type="GO" id="GO:0000147">
    <property type="term" value="P:actin cortical patch assembly"/>
    <property type="evidence" value="ECO:0007669"/>
    <property type="project" value="TreeGrafter"/>
</dbReference>
<feature type="compositionally biased region" description="Pro residues" evidence="1">
    <location>
        <begin position="675"/>
        <end position="687"/>
    </location>
</feature>
<proteinExistence type="predicted"/>
<dbReference type="EMBL" id="LGAV01000004">
    <property type="protein sequence ID" value="KOS14013.1"/>
    <property type="molecule type" value="Genomic_DNA"/>
</dbReference>
<feature type="region of interest" description="Disordered" evidence="1">
    <location>
        <begin position="644"/>
        <end position="687"/>
    </location>
</feature>
<feature type="domain" description="SPIN90/Ldb17 leucine-rich" evidence="2">
    <location>
        <begin position="239"/>
        <end position="373"/>
    </location>
</feature>
<dbReference type="InterPro" id="IPR030125">
    <property type="entry name" value="SPIN90/Ldb17"/>
</dbReference>
<dbReference type="Proteomes" id="UP000037751">
    <property type="component" value="Unassembled WGS sequence"/>
</dbReference>
<evidence type="ECO:0000313" key="3">
    <source>
        <dbReference type="EMBL" id="KOS14013.1"/>
    </source>
</evidence>
<dbReference type="STRING" id="77020.A0A0M9VP45"/>
<organism evidence="3 4">
    <name type="scientific">Malassezia pachydermatis</name>
    <dbReference type="NCBI Taxonomy" id="77020"/>
    <lineage>
        <taxon>Eukaryota</taxon>
        <taxon>Fungi</taxon>
        <taxon>Dikarya</taxon>
        <taxon>Basidiomycota</taxon>
        <taxon>Ustilaginomycotina</taxon>
        <taxon>Malasseziomycetes</taxon>
        <taxon>Malasseziales</taxon>
        <taxon>Malasseziaceae</taxon>
        <taxon>Malassezia</taxon>
    </lineage>
</organism>
<feature type="compositionally biased region" description="Basic and acidic residues" evidence="1">
    <location>
        <begin position="579"/>
        <end position="590"/>
    </location>
</feature>
<dbReference type="VEuPathDB" id="FungiDB:Malapachy_4097"/>
<dbReference type="GO" id="GO:0030479">
    <property type="term" value="C:actin cortical patch"/>
    <property type="evidence" value="ECO:0007669"/>
    <property type="project" value="TreeGrafter"/>
</dbReference>
<feature type="compositionally biased region" description="Low complexity" evidence="1">
    <location>
        <begin position="559"/>
        <end position="574"/>
    </location>
</feature>
<dbReference type="OrthoDB" id="445362at2759"/>
<protein>
    <submittedName>
        <fullName evidence="3">Coeffector of mdia rho gtpase</fullName>
    </submittedName>
</protein>
<sequence>MPTSSPTQRLIEAAPHRAEDVAAYMDQLFRSFDASWIVEAHIPDEVAQLRFAVQVIDALFTRPVTQPIPPLHPKQEPDAMTASILNVLCMRIPQASPPALLMSYALLRALGQRQLQVYRWFVWDHHTWRLPGLFHKLVHNVWAGYYAAQATATLADDARTAYAPALPVPETPGLVSTASLLTVTTDHHIWLAVECHALSIMYNILGIAHLPMTELRAISSHFVEHLFAVMEQTDSEWTETYITRIMHVLLALYEQSLLHPALPSTRSAMHQCMQSSKVFGENLVYLLNRTPSTTLEGGRLHFLILKLLASFFALPETASYFYTNDLRVLVDIFIRQVSDLPESWELLRQSYLCVFHELLTQTQLCTEAYKRDQVRMLLQMIVKSAQYHDVSQLTMTLAEHCLSCEWLVGFSHGHTVVETIQGDAVQDAPLTKERVDGEAHYVAEPCDETIRQVLVLSSVQSATASLVCLNHMYQDQMEAVLWPEQDPNLHSDAVNDGLSEALDLVSLESFSRRSSSESIRSTEGRRRPPPPPLPRRSLRPNDAVSRAASASMPDLTQQSSAHSSPTSSPRAATPARRRPAPDIPRERAHSLESSPVQATTPLPQVTVTPANQSRPLRYYFRKHFGASTPTDPPEPHRLSHWYTRYRASRTSSPGVPEDDDTPARTTTPTARRRAPPPPPGPPKTGPL</sequence>